<reference evidence="4 5" key="1">
    <citation type="journal article" date="2015" name="Nature">
        <title>rRNA introns, odd ribosomes, and small enigmatic genomes across a large radiation of phyla.</title>
        <authorList>
            <person name="Brown C.T."/>
            <person name="Hug L.A."/>
            <person name="Thomas B.C."/>
            <person name="Sharon I."/>
            <person name="Castelle C.J."/>
            <person name="Singh A."/>
            <person name="Wilkins M.J."/>
            <person name="Williams K.H."/>
            <person name="Banfield J.F."/>
        </authorList>
    </citation>
    <scope>NUCLEOTIDE SEQUENCE [LARGE SCALE GENOMIC DNA]</scope>
</reference>
<feature type="domain" description="Methyltransferase" evidence="3">
    <location>
        <begin position="39"/>
        <end position="156"/>
    </location>
</feature>
<keyword evidence="2" id="KW-0808">Transferase</keyword>
<evidence type="ECO:0000313" key="4">
    <source>
        <dbReference type="EMBL" id="KKQ28215.1"/>
    </source>
</evidence>
<dbReference type="Proteomes" id="UP000034849">
    <property type="component" value="Unassembled WGS sequence"/>
</dbReference>
<dbReference type="EMBL" id="LBSX01000001">
    <property type="protein sequence ID" value="KKQ28215.1"/>
    <property type="molecule type" value="Genomic_DNA"/>
</dbReference>
<dbReference type="InterPro" id="IPR025714">
    <property type="entry name" value="Methyltranfer_dom"/>
</dbReference>
<dbReference type="PANTHER" id="PTHR13069:SF21">
    <property type="entry name" value="ALKYLATED DNA REPAIR PROTEIN ALKB HOMOLOG 8"/>
    <property type="match status" value="1"/>
</dbReference>
<comment type="caution">
    <text evidence="4">The sequence shown here is derived from an EMBL/GenBank/DDBJ whole genome shotgun (WGS) entry which is preliminary data.</text>
</comment>
<dbReference type="GO" id="GO:0032259">
    <property type="term" value="P:methylation"/>
    <property type="evidence" value="ECO:0007669"/>
    <property type="project" value="UniProtKB-KW"/>
</dbReference>
<dbReference type="STRING" id="1619046.US42_C0001G0066"/>
<keyword evidence="1" id="KW-0489">Methyltransferase</keyword>
<organism evidence="4 5">
    <name type="scientific">Candidatus Magasanikbacteria bacterium GW2011_GWC2_37_14</name>
    <dbReference type="NCBI Taxonomy" id="1619046"/>
    <lineage>
        <taxon>Bacteria</taxon>
        <taxon>Candidatus Magasanikiibacteriota</taxon>
    </lineage>
</organism>
<dbReference type="GO" id="GO:0008168">
    <property type="term" value="F:methyltransferase activity"/>
    <property type="evidence" value="ECO:0007669"/>
    <property type="project" value="UniProtKB-KW"/>
</dbReference>
<dbReference type="Gene3D" id="3.40.50.150">
    <property type="entry name" value="Vaccinia Virus protein VP39"/>
    <property type="match status" value="1"/>
</dbReference>
<dbReference type="CDD" id="cd02440">
    <property type="entry name" value="AdoMet_MTases"/>
    <property type="match status" value="1"/>
</dbReference>
<dbReference type="AlphaFoldDB" id="A0A0G0GPX1"/>
<protein>
    <recommendedName>
        <fullName evidence="3">Methyltransferase domain-containing protein</fullName>
    </recommendedName>
</protein>
<evidence type="ECO:0000259" key="3">
    <source>
        <dbReference type="Pfam" id="PF13847"/>
    </source>
</evidence>
<dbReference type="SUPFAM" id="SSF53335">
    <property type="entry name" value="S-adenosyl-L-methionine-dependent methyltransferases"/>
    <property type="match status" value="1"/>
</dbReference>
<dbReference type="InterPro" id="IPR029063">
    <property type="entry name" value="SAM-dependent_MTases_sf"/>
</dbReference>
<evidence type="ECO:0000313" key="5">
    <source>
        <dbReference type="Proteomes" id="UP000034849"/>
    </source>
</evidence>
<dbReference type="PANTHER" id="PTHR13069">
    <property type="entry name" value="ALKYLATED DNA REPAIR PROTEIN ALKB HOMOLOG 8"/>
    <property type="match status" value="1"/>
</dbReference>
<accession>A0A0G0GPX1</accession>
<gene>
    <name evidence="4" type="ORF">US42_C0001G0066</name>
</gene>
<name>A0A0G0GPX1_9BACT</name>
<dbReference type="InterPro" id="IPR051422">
    <property type="entry name" value="AlkB_tRNA_MeTrf/Diox"/>
</dbReference>
<sequence length="230" mass="26711">MSKDLVQLNKDTYNKIARLFAETRKFIWDDLKPLKKYTKDGFKVLDLGCGSGRLYHLFQDFQGLEYIGLDQSEEQIKIAKEKFPNIDFRIGEMTTLPFKDNEFDVVYCIATFHHLPDEKSRIKSLQEMRRVVKSGSYILMTNWNMYSKSAQKLIEKGKFKEISAGDYLVTWRNSQREILGERYYHGFSLEELANLFKKTGLQLVDQYYTTKGGNGTKDDPGNIVSIIIAP</sequence>
<evidence type="ECO:0000256" key="1">
    <source>
        <dbReference type="ARBA" id="ARBA00022603"/>
    </source>
</evidence>
<evidence type="ECO:0000256" key="2">
    <source>
        <dbReference type="ARBA" id="ARBA00022679"/>
    </source>
</evidence>
<proteinExistence type="predicted"/>
<dbReference type="Pfam" id="PF13847">
    <property type="entry name" value="Methyltransf_31"/>
    <property type="match status" value="1"/>
</dbReference>